<proteinExistence type="inferred from homology"/>
<feature type="compositionally biased region" description="Polar residues" evidence="4">
    <location>
        <begin position="636"/>
        <end position="648"/>
    </location>
</feature>
<dbReference type="PANTHER" id="PTHR45913">
    <property type="entry name" value="EPM2A-INTERACTING PROTEIN 1"/>
    <property type="match status" value="1"/>
</dbReference>
<evidence type="ECO:0000256" key="2">
    <source>
        <dbReference type="ARBA" id="ARBA00023054"/>
    </source>
</evidence>
<evidence type="ECO:0000256" key="3">
    <source>
        <dbReference type="SAM" id="Coils"/>
    </source>
</evidence>
<dbReference type="Proteomes" id="UP001235939">
    <property type="component" value="Chromosome 20"/>
</dbReference>
<dbReference type="Pfam" id="PF05276">
    <property type="entry name" value="SH3BP5"/>
    <property type="match status" value="1"/>
</dbReference>
<evidence type="ECO:0000256" key="4">
    <source>
        <dbReference type="SAM" id="MobiDB-lite"/>
    </source>
</evidence>
<keyword evidence="2 3" id="KW-0175">Coiled coil</keyword>
<dbReference type="PANTHER" id="PTHR45913:SF19">
    <property type="entry name" value="LOW QUALITY PROTEIN: ZINC FINGER BED DOMAIN-CONTAINING PROTEIN 5-LIKE"/>
    <property type="match status" value="1"/>
</dbReference>
<keyword evidence="6" id="KW-1185">Reference proteome</keyword>
<evidence type="ECO:0000313" key="6">
    <source>
        <dbReference type="Proteomes" id="UP001235939"/>
    </source>
</evidence>
<feature type="compositionally biased region" description="Polar residues" evidence="4">
    <location>
        <begin position="619"/>
        <end position="628"/>
    </location>
</feature>
<feature type="compositionally biased region" description="Acidic residues" evidence="4">
    <location>
        <begin position="657"/>
        <end position="668"/>
    </location>
</feature>
<feature type="region of interest" description="Disordered" evidence="4">
    <location>
        <begin position="618"/>
        <end position="668"/>
    </location>
</feature>
<evidence type="ECO:0000313" key="5">
    <source>
        <dbReference type="EMBL" id="UYV81801.1"/>
    </source>
</evidence>
<accession>A0ABY6LKY0</accession>
<dbReference type="InterPro" id="IPR012337">
    <property type="entry name" value="RNaseH-like_sf"/>
</dbReference>
<feature type="region of interest" description="Disordered" evidence="4">
    <location>
        <begin position="565"/>
        <end position="588"/>
    </location>
</feature>
<comment type="similarity">
    <text evidence="1">Belongs to the SH3BP5 family.</text>
</comment>
<dbReference type="InterPro" id="IPR007940">
    <property type="entry name" value="SH3BP5"/>
</dbReference>
<gene>
    <name evidence="5" type="ORF">LAZ67_20002493</name>
</gene>
<dbReference type="EMBL" id="CP092882">
    <property type="protein sequence ID" value="UYV81801.1"/>
    <property type="molecule type" value="Genomic_DNA"/>
</dbReference>
<reference evidence="5 6" key="1">
    <citation type="submission" date="2022-01" db="EMBL/GenBank/DDBJ databases">
        <title>A chromosomal length assembly of Cordylochernes scorpioides.</title>
        <authorList>
            <person name="Zeh D."/>
            <person name="Zeh J."/>
        </authorList>
    </citation>
    <scope>NUCLEOTIDE SEQUENCE [LARGE SCALE GENOMIC DNA]</scope>
    <source>
        <strain evidence="5">IN4F17</strain>
        <tissue evidence="5">Whole Body</tissue>
    </source>
</reference>
<dbReference type="SUPFAM" id="SSF53098">
    <property type="entry name" value="Ribonuclease H-like"/>
    <property type="match status" value="1"/>
</dbReference>
<sequence>MVPSKLLRHIETNHREQMNNPISYFENIRSSFQKQSKKFKKFMTTSDEAQTASYMIAQLIARKKKAHAEAEEIILPALKIVAGCMLTNDAMEKVTKIPLSSKTIARRIEDMSEDIELQIKQSFNDSSTKWAIQLDETTDISNKAQLLAFLRFVDTGKIVNNYFFCKELKQRTTGADIFELVDENVMKYNLRWENCVSVCTDGAPAIKENFASFPMVQENPSKSIIKKEVEETLALLSASFDKYFPYLDVEKMEWVVNPFMHCEIQHLEEEMQENLIDLKNDLVFKRLFTEKELAEFWLCLNSKFPKLSNAAIESLLPFGSSYLCEQGFSTLTEMKSKKRERLQMIDEEMRVCLSQGQLESLNNCTTEINLLEKQLDEANALFRSTLNETSHRLRQQYKKLGRCIEIARPYYDSREATKQAQLECQQAAQQFQRAREAHREARHTLQVAETRLAEGWQFDRAWQEMVNRANAALVEAQETMSASEIEHKRRTAAFAAAQDKTQRLEMTLKKSIVKSRPYFEHKSIFQSTLQGLKQRVDSLQAAVSAAKASYSQSLQSLEAISEEIHARRKTREPGVGAESTGLERDDDLRSVLSEEPQMTAPELSHLFDTELDLGDAGSRRNSLPSLSNPLDFRLSFESTGQSTSSLQPPDSVHPSPDTDDGFVDIDLS</sequence>
<organism evidence="5 6">
    <name type="scientific">Cordylochernes scorpioides</name>
    <dbReference type="NCBI Taxonomy" id="51811"/>
    <lineage>
        <taxon>Eukaryota</taxon>
        <taxon>Metazoa</taxon>
        <taxon>Ecdysozoa</taxon>
        <taxon>Arthropoda</taxon>
        <taxon>Chelicerata</taxon>
        <taxon>Arachnida</taxon>
        <taxon>Pseudoscorpiones</taxon>
        <taxon>Cheliferoidea</taxon>
        <taxon>Chernetidae</taxon>
        <taxon>Cordylochernes</taxon>
    </lineage>
</organism>
<protein>
    <submittedName>
        <fullName evidence="5">SH3BP5</fullName>
    </submittedName>
</protein>
<evidence type="ECO:0000256" key="1">
    <source>
        <dbReference type="ARBA" id="ARBA00007796"/>
    </source>
</evidence>
<feature type="coiled-coil region" evidence="3">
    <location>
        <begin position="361"/>
        <end position="388"/>
    </location>
</feature>
<name>A0ABY6LKY0_9ARAC</name>